<dbReference type="EMBL" id="SSSM01000001">
    <property type="protein sequence ID" value="THG33551.1"/>
    <property type="molecule type" value="Genomic_DNA"/>
</dbReference>
<comment type="caution">
    <text evidence="1">The sequence shown here is derived from an EMBL/GenBank/DDBJ whole genome shotgun (WGS) entry which is preliminary data.</text>
</comment>
<sequence length="40" mass="4131">GAVHWGTTEMLLSQLGIASIDELPPLSPLLADADGITDVL</sequence>
<protein>
    <submittedName>
        <fullName evidence="1">SMC-Scp complex subunit ScpB</fullName>
    </submittedName>
</protein>
<dbReference type="Proteomes" id="UP000309133">
    <property type="component" value="Unassembled WGS sequence"/>
</dbReference>
<organism evidence="1 2">
    <name type="scientific">Naasia lichenicola</name>
    <dbReference type="NCBI Taxonomy" id="2565933"/>
    <lineage>
        <taxon>Bacteria</taxon>
        <taxon>Bacillati</taxon>
        <taxon>Actinomycetota</taxon>
        <taxon>Actinomycetes</taxon>
        <taxon>Micrococcales</taxon>
        <taxon>Microbacteriaceae</taxon>
        <taxon>Naasia</taxon>
    </lineage>
</organism>
<evidence type="ECO:0000313" key="1">
    <source>
        <dbReference type="EMBL" id="THG33551.1"/>
    </source>
</evidence>
<proteinExistence type="predicted"/>
<reference evidence="1 2" key="1">
    <citation type="submission" date="2019-04" db="EMBL/GenBank/DDBJ databases">
        <authorList>
            <person name="Jiang L."/>
        </authorList>
    </citation>
    <scope>NUCLEOTIDE SEQUENCE [LARGE SCALE GENOMIC DNA]</scope>
    <source>
        <strain evidence="1 2">YIM 131853</strain>
    </source>
</reference>
<accession>A0A4S4FT98</accession>
<name>A0A4S4FT98_9MICO</name>
<evidence type="ECO:0000313" key="2">
    <source>
        <dbReference type="Proteomes" id="UP000309133"/>
    </source>
</evidence>
<dbReference type="AlphaFoldDB" id="A0A4S4FT98"/>
<keyword evidence="2" id="KW-1185">Reference proteome</keyword>
<gene>
    <name evidence="1" type="ORF">E6C64_04240</name>
</gene>
<feature type="non-terminal residue" evidence="1">
    <location>
        <position position="1"/>
    </location>
</feature>